<keyword evidence="5" id="KW-0479">Metal-binding</keyword>
<feature type="domain" description="Protein kinase" evidence="18">
    <location>
        <begin position="68"/>
        <end position="350"/>
    </location>
</feature>
<feature type="domain" description="RRM" evidence="19">
    <location>
        <begin position="649"/>
        <end position="734"/>
    </location>
</feature>
<evidence type="ECO:0000256" key="10">
    <source>
        <dbReference type="ARBA" id="ARBA00022840"/>
    </source>
</evidence>
<evidence type="ECO:0000256" key="5">
    <source>
        <dbReference type="ARBA" id="ARBA00022723"/>
    </source>
</evidence>
<dbReference type="InterPro" id="IPR035979">
    <property type="entry name" value="RBD_domain_sf"/>
</dbReference>
<protein>
    <recommendedName>
        <fullName evidence="2">non-specific serine/threonine protein kinase</fullName>
        <ecNumber evidence="2">2.7.11.1</ecNumber>
    </recommendedName>
</protein>
<keyword evidence="17" id="KW-0812">Transmembrane</keyword>
<evidence type="ECO:0000256" key="17">
    <source>
        <dbReference type="SAM" id="Phobius"/>
    </source>
</evidence>
<keyword evidence="7 15" id="KW-0547">Nucleotide-binding</keyword>
<dbReference type="Gene3D" id="3.30.70.330">
    <property type="match status" value="2"/>
</dbReference>
<reference evidence="21 22" key="1">
    <citation type="submission" date="2016-02" db="EMBL/GenBank/DDBJ databases">
        <title>Genome analysis of coral dinoflagellate symbionts highlights evolutionary adaptations to a symbiotic lifestyle.</title>
        <authorList>
            <person name="Aranda M."/>
            <person name="Li Y."/>
            <person name="Liew Y.J."/>
            <person name="Baumgarten S."/>
            <person name="Simakov O."/>
            <person name="Wilson M."/>
            <person name="Piel J."/>
            <person name="Ashoor H."/>
            <person name="Bougouffa S."/>
            <person name="Bajic V.B."/>
            <person name="Ryu T."/>
            <person name="Ravasi T."/>
            <person name="Bayer T."/>
            <person name="Micklem G."/>
            <person name="Kim H."/>
            <person name="Bhak J."/>
            <person name="Lajeunesse T.C."/>
            <person name="Voolstra C.R."/>
        </authorList>
    </citation>
    <scope>NUCLEOTIDE SEQUENCE [LARGE SCALE GENOMIC DNA]</scope>
    <source>
        <strain evidence="21 22">CCMP2467</strain>
    </source>
</reference>
<feature type="binding site" evidence="15">
    <location>
        <position position="97"/>
    </location>
    <ligand>
        <name>ATP</name>
        <dbReference type="ChEBI" id="CHEBI:30616"/>
    </ligand>
</feature>
<feature type="domain" description="EF-hand" evidence="20">
    <location>
        <begin position="1316"/>
        <end position="1349"/>
    </location>
</feature>
<dbReference type="SUPFAM" id="SSF56112">
    <property type="entry name" value="Protein kinase-like (PK-like)"/>
    <property type="match status" value="2"/>
</dbReference>
<dbReference type="InterPro" id="IPR017441">
    <property type="entry name" value="Protein_kinase_ATP_BS"/>
</dbReference>
<feature type="region of interest" description="Disordered" evidence="16">
    <location>
        <begin position="624"/>
        <end position="648"/>
    </location>
</feature>
<gene>
    <name evidence="21" type="primary">CPK2</name>
    <name evidence="21" type="ORF">AK812_SmicGene6093</name>
</gene>
<name>A0A1Q9ES50_SYMMI</name>
<feature type="compositionally biased region" description="Basic and acidic residues" evidence="16">
    <location>
        <begin position="735"/>
        <end position="764"/>
    </location>
</feature>
<feature type="transmembrane region" description="Helical" evidence="17">
    <location>
        <begin position="383"/>
        <end position="407"/>
    </location>
</feature>
<dbReference type="InterPro" id="IPR012677">
    <property type="entry name" value="Nucleotide-bd_a/b_plait_sf"/>
</dbReference>
<dbReference type="EMBL" id="LSRX01000082">
    <property type="protein sequence ID" value="OLQ10233.1"/>
    <property type="molecule type" value="Genomic_DNA"/>
</dbReference>
<keyword evidence="22" id="KW-1185">Reference proteome</keyword>
<comment type="cofactor">
    <cofactor evidence="1">
        <name>Mg(2+)</name>
        <dbReference type="ChEBI" id="CHEBI:18420"/>
    </cofactor>
</comment>
<keyword evidence="8 21" id="KW-0418">Kinase</keyword>
<evidence type="ECO:0000259" key="18">
    <source>
        <dbReference type="PROSITE" id="PS50011"/>
    </source>
</evidence>
<dbReference type="OrthoDB" id="429787at2759"/>
<dbReference type="Pfam" id="PF00069">
    <property type="entry name" value="Pkinase"/>
    <property type="match status" value="1"/>
</dbReference>
<dbReference type="InterPro" id="IPR011992">
    <property type="entry name" value="EF-hand-dom_pair"/>
</dbReference>
<evidence type="ECO:0000256" key="1">
    <source>
        <dbReference type="ARBA" id="ARBA00001946"/>
    </source>
</evidence>
<feature type="domain" description="EF-hand" evidence="20">
    <location>
        <begin position="1199"/>
        <end position="1234"/>
    </location>
</feature>
<evidence type="ECO:0000313" key="22">
    <source>
        <dbReference type="Proteomes" id="UP000186817"/>
    </source>
</evidence>
<evidence type="ECO:0000313" key="21">
    <source>
        <dbReference type="EMBL" id="OLQ10233.1"/>
    </source>
</evidence>
<dbReference type="Pfam" id="PF00076">
    <property type="entry name" value="RRM_1"/>
    <property type="match status" value="2"/>
</dbReference>
<evidence type="ECO:0000256" key="11">
    <source>
        <dbReference type="ARBA" id="ARBA00024334"/>
    </source>
</evidence>
<keyword evidence="14" id="KW-0694">RNA-binding</keyword>
<dbReference type="PROSITE" id="PS50222">
    <property type="entry name" value="EF_HAND_2"/>
    <property type="match status" value="3"/>
</dbReference>
<dbReference type="InterPro" id="IPR000719">
    <property type="entry name" value="Prot_kinase_dom"/>
</dbReference>
<dbReference type="InterPro" id="IPR018247">
    <property type="entry name" value="EF_Hand_1_Ca_BS"/>
</dbReference>
<dbReference type="EC" id="2.7.11.1" evidence="2"/>
<keyword evidence="6" id="KW-0677">Repeat</keyword>
<evidence type="ECO:0000256" key="14">
    <source>
        <dbReference type="PROSITE-ProRule" id="PRU00176"/>
    </source>
</evidence>
<dbReference type="GO" id="GO:0004674">
    <property type="term" value="F:protein serine/threonine kinase activity"/>
    <property type="evidence" value="ECO:0007669"/>
    <property type="project" value="UniProtKB-KW"/>
</dbReference>
<feature type="domain" description="EF-hand" evidence="20">
    <location>
        <begin position="1280"/>
        <end position="1315"/>
    </location>
</feature>
<dbReference type="InterPro" id="IPR011009">
    <property type="entry name" value="Kinase-like_dom_sf"/>
</dbReference>
<evidence type="ECO:0000256" key="7">
    <source>
        <dbReference type="ARBA" id="ARBA00022741"/>
    </source>
</evidence>
<evidence type="ECO:0000256" key="9">
    <source>
        <dbReference type="ARBA" id="ARBA00022837"/>
    </source>
</evidence>
<comment type="caution">
    <text evidence="21">The sequence shown here is derived from an EMBL/GenBank/DDBJ whole genome shotgun (WGS) entry which is preliminary data.</text>
</comment>
<dbReference type="InterPro" id="IPR050205">
    <property type="entry name" value="CDPK_Ser/Thr_kinases"/>
</dbReference>
<dbReference type="CDD" id="cd00051">
    <property type="entry name" value="EFh"/>
    <property type="match status" value="1"/>
</dbReference>
<dbReference type="SMART" id="SM00360">
    <property type="entry name" value="RRM"/>
    <property type="match status" value="2"/>
</dbReference>
<feature type="domain" description="RRM" evidence="19">
    <location>
        <begin position="933"/>
        <end position="1016"/>
    </location>
</feature>
<proteinExistence type="inferred from homology"/>
<dbReference type="SUPFAM" id="SSF47473">
    <property type="entry name" value="EF-hand"/>
    <property type="match status" value="1"/>
</dbReference>
<dbReference type="InterPro" id="IPR000504">
    <property type="entry name" value="RRM_dom"/>
</dbReference>
<dbReference type="Gene3D" id="1.10.510.10">
    <property type="entry name" value="Transferase(Phosphotransferase) domain 1"/>
    <property type="match status" value="2"/>
</dbReference>
<dbReference type="GO" id="GO:0005524">
    <property type="term" value="F:ATP binding"/>
    <property type="evidence" value="ECO:0007669"/>
    <property type="project" value="UniProtKB-UniRule"/>
</dbReference>
<sequence>MLLSFRETGGCSTRSSACTVAVASPAPVPSCATLDRGLTNAQADLEQLEWYAEHRREQQKGFGGDLLRGSAKRLGKGSFGTVHKASAKSTGAVRAVKYIALERMKEKLNVLKKEIEIMKAVDHPNIIMLYEIFEDPKHVLLVMELCTGGTLLNRVRMYGRLCEEQTAIAMQQILRAVYYLHSNGIAHRDLKAENVLLSSDESIRKTLLKVSDFGLSCYFKPNQIFTDKVGTVTHMSPEVLRRKHIDVNWTFGLPRPGSLMSHEMRRCCQVKDAMLSEGAAPYVVPPHPAVRAAGVVPVPLQPGAAGKKETADVGSLADPFDVLGDATWFPAPSLRRAVPTGAGLPGNEQFEAEVGDEADEMVFLRRKKYFVCFCCGVGDNEHIHAVMMVVVVVVVVVVAVVVVMVMVMMTMMMATVVMVVVMMLLLLLAFASFHGWAAALLGSDVPEAARQDPRKAAFAEATRLLMAVVGFICEGQPNRGCRTAEQLLEKDWFDANDASSVVNFFGSEWLRKAFEAADRLEILFACAPAARQLSREKKGVRALAPDRDAFNCFPGLEASSLLEVSRLELQYLVEIEVASKNVLRETASEGESLQLPRPEWESFPELGIFRALLTHVRRRLWEDARDRSRSRSRERKPKPEPKSEKQEGVRFIVKNAGNLPASELEEHFQSFGKVLSCNVLIDKRTKKSRGVAFVAMPEGHYDGRPVTEEGMKDWVLQETHICGHMKLEVTLAEVKQEKEEDEDRKREERVEERRRSRVEKEQRMSRTLGGVATLSERGEERLLCPESPEVPSHWHKRWRNQLFELLGLAVPSTWAFGTNSLGRFSRGGNLCSDVDYAELYRRDATSGVAEHAARTGDRTVQEALSLFQEPASETPRRSACRAGLGPGWSFIPAAELLLIIGEGIVGLSALGVFVWPQWQVEEILDNLGLEDREKIFVGGLPHHCTLDMLTAHFGVLTSGCKYGRITDAVMADKATGKPRGFGFVVFEHISCVEAAIRDYGKHAIDGKWVDVKRATPQECQRNAADVCQVFAPAAAVVPDARSALQSRDASPEKPAMTPFNEALSRCPHHVSMMPVDVGEGGYTSSCDVWACGVILYNLMSGGVPFGTEEEIKAARVPLGKQWCDASQEAVCFLRKLLSRPAHRPPAKLALQDPFFQKHLPKPEMPTLRFGLLDDLRTFRGQNKLKRSSFTTIASMLAEEHVQAARDMFISMDTDGDGLLCVAEVEKRLRKQREQGILEKDVTRREVERIFRDFDSSLAGSSKDFTYTEFLAATFNRKACLTDAVVQEAFKILDKNNDGSIDLDELSSGRMLGHIPIEELQQILEDMDQNGDKQIDLQEFKEMLWNTDLTRANTTASLKTLTASEALALCANEGTNNASI</sequence>
<dbReference type="SMART" id="SM00054">
    <property type="entry name" value="EFh"/>
    <property type="match status" value="3"/>
</dbReference>
<dbReference type="GO" id="GO:0005509">
    <property type="term" value="F:calcium ion binding"/>
    <property type="evidence" value="ECO:0007669"/>
    <property type="project" value="InterPro"/>
</dbReference>
<dbReference type="Gene3D" id="1.10.238.10">
    <property type="entry name" value="EF-hand"/>
    <property type="match status" value="2"/>
</dbReference>
<evidence type="ECO:0000256" key="6">
    <source>
        <dbReference type="ARBA" id="ARBA00022737"/>
    </source>
</evidence>
<keyword evidence="3" id="KW-0723">Serine/threonine-protein kinase</keyword>
<keyword evidence="9" id="KW-0106">Calcium</keyword>
<feature type="transmembrane region" description="Helical" evidence="17">
    <location>
        <begin position="414"/>
        <end position="437"/>
    </location>
</feature>
<dbReference type="FunFam" id="3.30.200.20:FF:000315">
    <property type="entry name" value="Calcium-dependent protein kinase 3"/>
    <property type="match status" value="1"/>
</dbReference>
<evidence type="ECO:0000259" key="19">
    <source>
        <dbReference type="PROSITE" id="PS50102"/>
    </source>
</evidence>
<accession>A0A1Q9ES50</accession>
<dbReference type="GO" id="GO:0003723">
    <property type="term" value="F:RNA binding"/>
    <property type="evidence" value="ECO:0007669"/>
    <property type="project" value="UniProtKB-UniRule"/>
</dbReference>
<evidence type="ECO:0000256" key="16">
    <source>
        <dbReference type="SAM" id="MobiDB-lite"/>
    </source>
</evidence>
<dbReference type="SUPFAM" id="SSF54928">
    <property type="entry name" value="RNA-binding domain, RBD"/>
    <property type="match status" value="2"/>
</dbReference>
<evidence type="ECO:0000259" key="20">
    <source>
        <dbReference type="PROSITE" id="PS50222"/>
    </source>
</evidence>
<dbReference type="PROSITE" id="PS00018">
    <property type="entry name" value="EF_HAND_1"/>
    <property type="match status" value="3"/>
</dbReference>
<comment type="similarity">
    <text evidence="11">Belongs to the protein kinase superfamily. Ser/Thr protein kinase family. CDPK subfamily.</text>
</comment>
<dbReference type="PANTHER" id="PTHR24349">
    <property type="entry name" value="SERINE/THREONINE-PROTEIN KINASE"/>
    <property type="match status" value="1"/>
</dbReference>
<evidence type="ECO:0000256" key="3">
    <source>
        <dbReference type="ARBA" id="ARBA00022527"/>
    </source>
</evidence>
<dbReference type="InterPro" id="IPR002048">
    <property type="entry name" value="EF_hand_dom"/>
</dbReference>
<keyword evidence="10 15" id="KW-0067">ATP-binding</keyword>
<evidence type="ECO:0000256" key="2">
    <source>
        <dbReference type="ARBA" id="ARBA00012513"/>
    </source>
</evidence>
<dbReference type="SMART" id="SM00220">
    <property type="entry name" value="S_TKc"/>
    <property type="match status" value="1"/>
</dbReference>
<dbReference type="PROSITE" id="PS00108">
    <property type="entry name" value="PROTEIN_KINASE_ST"/>
    <property type="match status" value="1"/>
</dbReference>
<dbReference type="Pfam" id="PF13499">
    <property type="entry name" value="EF-hand_7"/>
    <property type="match status" value="1"/>
</dbReference>
<comment type="catalytic activity">
    <reaction evidence="12">
        <text>L-threonyl-[protein] + ATP = O-phospho-L-threonyl-[protein] + ADP + H(+)</text>
        <dbReference type="Rhea" id="RHEA:46608"/>
        <dbReference type="Rhea" id="RHEA-COMP:11060"/>
        <dbReference type="Rhea" id="RHEA-COMP:11605"/>
        <dbReference type="ChEBI" id="CHEBI:15378"/>
        <dbReference type="ChEBI" id="CHEBI:30013"/>
        <dbReference type="ChEBI" id="CHEBI:30616"/>
        <dbReference type="ChEBI" id="CHEBI:61977"/>
        <dbReference type="ChEBI" id="CHEBI:456216"/>
        <dbReference type="EC" id="2.7.11.1"/>
    </reaction>
</comment>
<keyword evidence="17" id="KW-1133">Transmembrane helix</keyword>
<evidence type="ECO:0000256" key="12">
    <source>
        <dbReference type="ARBA" id="ARBA00047899"/>
    </source>
</evidence>
<keyword evidence="17" id="KW-0472">Membrane</keyword>
<feature type="region of interest" description="Disordered" evidence="16">
    <location>
        <begin position="735"/>
        <end position="767"/>
    </location>
</feature>
<evidence type="ECO:0000256" key="4">
    <source>
        <dbReference type="ARBA" id="ARBA00022679"/>
    </source>
</evidence>
<evidence type="ECO:0000256" key="8">
    <source>
        <dbReference type="ARBA" id="ARBA00022777"/>
    </source>
</evidence>
<keyword evidence="4" id="KW-0808">Transferase</keyword>
<comment type="catalytic activity">
    <reaction evidence="13">
        <text>L-seryl-[protein] + ATP = O-phospho-L-seryl-[protein] + ADP + H(+)</text>
        <dbReference type="Rhea" id="RHEA:17989"/>
        <dbReference type="Rhea" id="RHEA-COMP:9863"/>
        <dbReference type="Rhea" id="RHEA-COMP:11604"/>
        <dbReference type="ChEBI" id="CHEBI:15378"/>
        <dbReference type="ChEBI" id="CHEBI:29999"/>
        <dbReference type="ChEBI" id="CHEBI:30616"/>
        <dbReference type="ChEBI" id="CHEBI:83421"/>
        <dbReference type="ChEBI" id="CHEBI:456216"/>
        <dbReference type="EC" id="2.7.11.1"/>
    </reaction>
</comment>
<evidence type="ECO:0000256" key="13">
    <source>
        <dbReference type="ARBA" id="ARBA00048679"/>
    </source>
</evidence>
<dbReference type="PROSITE" id="PS50011">
    <property type="entry name" value="PROTEIN_KINASE_DOM"/>
    <property type="match status" value="1"/>
</dbReference>
<evidence type="ECO:0000256" key="15">
    <source>
        <dbReference type="PROSITE-ProRule" id="PRU10141"/>
    </source>
</evidence>
<dbReference type="Proteomes" id="UP000186817">
    <property type="component" value="Unassembled WGS sequence"/>
</dbReference>
<dbReference type="PROSITE" id="PS50102">
    <property type="entry name" value="RRM"/>
    <property type="match status" value="2"/>
</dbReference>
<organism evidence="21 22">
    <name type="scientific">Symbiodinium microadriaticum</name>
    <name type="common">Dinoflagellate</name>
    <name type="synonym">Zooxanthella microadriatica</name>
    <dbReference type="NCBI Taxonomy" id="2951"/>
    <lineage>
        <taxon>Eukaryota</taxon>
        <taxon>Sar</taxon>
        <taxon>Alveolata</taxon>
        <taxon>Dinophyceae</taxon>
        <taxon>Suessiales</taxon>
        <taxon>Symbiodiniaceae</taxon>
        <taxon>Symbiodinium</taxon>
    </lineage>
</organism>
<dbReference type="InterPro" id="IPR008271">
    <property type="entry name" value="Ser/Thr_kinase_AS"/>
</dbReference>
<dbReference type="PROSITE" id="PS00107">
    <property type="entry name" value="PROTEIN_KINASE_ATP"/>
    <property type="match status" value="1"/>
</dbReference>